<protein>
    <submittedName>
        <fullName evidence="1">Uncharacterized protein</fullName>
    </submittedName>
</protein>
<dbReference type="Proteomes" id="UP001066276">
    <property type="component" value="Chromosome 2_1"/>
</dbReference>
<accession>A0AAV7V9D2</accession>
<dbReference type="AlphaFoldDB" id="A0AAV7V9D2"/>
<name>A0AAV7V9D2_PLEWA</name>
<evidence type="ECO:0000313" key="2">
    <source>
        <dbReference type="Proteomes" id="UP001066276"/>
    </source>
</evidence>
<organism evidence="1 2">
    <name type="scientific">Pleurodeles waltl</name>
    <name type="common">Iberian ribbed newt</name>
    <dbReference type="NCBI Taxonomy" id="8319"/>
    <lineage>
        <taxon>Eukaryota</taxon>
        <taxon>Metazoa</taxon>
        <taxon>Chordata</taxon>
        <taxon>Craniata</taxon>
        <taxon>Vertebrata</taxon>
        <taxon>Euteleostomi</taxon>
        <taxon>Amphibia</taxon>
        <taxon>Batrachia</taxon>
        <taxon>Caudata</taxon>
        <taxon>Salamandroidea</taxon>
        <taxon>Salamandridae</taxon>
        <taxon>Pleurodelinae</taxon>
        <taxon>Pleurodeles</taxon>
    </lineage>
</organism>
<proteinExistence type="predicted"/>
<reference evidence="1" key="1">
    <citation type="journal article" date="2022" name="bioRxiv">
        <title>Sequencing and chromosome-scale assembly of the giantPleurodeles waltlgenome.</title>
        <authorList>
            <person name="Brown T."/>
            <person name="Elewa A."/>
            <person name="Iarovenko S."/>
            <person name="Subramanian E."/>
            <person name="Araus A.J."/>
            <person name="Petzold A."/>
            <person name="Susuki M."/>
            <person name="Suzuki K.-i.T."/>
            <person name="Hayashi T."/>
            <person name="Toyoda A."/>
            <person name="Oliveira C."/>
            <person name="Osipova E."/>
            <person name="Leigh N.D."/>
            <person name="Simon A."/>
            <person name="Yun M.H."/>
        </authorList>
    </citation>
    <scope>NUCLEOTIDE SEQUENCE</scope>
    <source>
        <strain evidence="1">20211129_DDA</strain>
        <tissue evidence="1">Liver</tissue>
    </source>
</reference>
<keyword evidence="2" id="KW-1185">Reference proteome</keyword>
<dbReference type="EMBL" id="JANPWB010000003">
    <property type="protein sequence ID" value="KAJ1197305.1"/>
    <property type="molecule type" value="Genomic_DNA"/>
</dbReference>
<gene>
    <name evidence="1" type="ORF">NDU88_001165</name>
</gene>
<comment type="caution">
    <text evidence="1">The sequence shown here is derived from an EMBL/GenBank/DDBJ whole genome shotgun (WGS) entry which is preliminary data.</text>
</comment>
<evidence type="ECO:0000313" key="1">
    <source>
        <dbReference type="EMBL" id="KAJ1197305.1"/>
    </source>
</evidence>
<sequence>MMLGNDLSSNALKQLPFHPRNMAAYDDQGSDEYYEDDPSGSFEQDLVYALDAGVRYTVNQALAQAIRPIKHHLIGFAEQQEWVASSGAHKAFLVRQFSSPQAG</sequence>